<dbReference type="Proteomes" id="UP000481043">
    <property type="component" value="Unassembled WGS sequence"/>
</dbReference>
<dbReference type="InterPro" id="IPR042001">
    <property type="entry name" value="Sortase_F"/>
</dbReference>
<feature type="signal peptide" evidence="3">
    <location>
        <begin position="1"/>
        <end position="19"/>
    </location>
</feature>
<proteinExistence type="predicted"/>
<evidence type="ECO:0000256" key="3">
    <source>
        <dbReference type="SAM" id="SignalP"/>
    </source>
</evidence>
<feature type="active site" description="Acyl-thioester intermediate" evidence="2">
    <location>
        <position position="198"/>
    </location>
</feature>
<reference evidence="4 5" key="1">
    <citation type="submission" date="2020-02" db="EMBL/GenBank/DDBJ databases">
        <title>Bacillus aquiflavi sp. nov., isolated from yellow water of strong flavor Chinese baijiu in Yibin region of China.</title>
        <authorList>
            <person name="Xie J."/>
        </authorList>
    </citation>
    <scope>NUCLEOTIDE SEQUENCE [LARGE SCALE GENOMIC DNA]</scope>
    <source>
        <strain evidence="4 5">SA4</strain>
    </source>
</reference>
<keyword evidence="5" id="KW-1185">Reference proteome</keyword>
<dbReference type="Pfam" id="PF04203">
    <property type="entry name" value="Sortase"/>
    <property type="match status" value="1"/>
</dbReference>
<evidence type="ECO:0000313" key="5">
    <source>
        <dbReference type="Proteomes" id="UP000481043"/>
    </source>
</evidence>
<evidence type="ECO:0000256" key="2">
    <source>
        <dbReference type="PIRSR" id="PIRSR605754-1"/>
    </source>
</evidence>
<dbReference type="GO" id="GO:0016787">
    <property type="term" value="F:hydrolase activity"/>
    <property type="evidence" value="ECO:0007669"/>
    <property type="project" value="UniProtKB-KW"/>
</dbReference>
<dbReference type="RefSeq" id="WP_163181683.1">
    <property type="nucleotide sequence ID" value="NZ_JAAIWM010000009.1"/>
</dbReference>
<keyword evidence="3" id="KW-0732">Signal</keyword>
<dbReference type="CDD" id="cd05829">
    <property type="entry name" value="Sortase_F"/>
    <property type="match status" value="1"/>
</dbReference>
<dbReference type="InterPro" id="IPR023365">
    <property type="entry name" value="Sortase_dom-sf"/>
</dbReference>
<dbReference type="PROSITE" id="PS51257">
    <property type="entry name" value="PROKAR_LIPOPROTEIN"/>
    <property type="match status" value="1"/>
</dbReference>
<name>A0A6M0QC15_9BACI</name>
<feature type="chain" id="PRO_5026705183" evidence="3">
    <location>
        <begin position="20"/>
        <end position="224"/>
    </location>
</feature>
<accession>A0A6M0QC15</accession>
<dbReference type="AlphaFoldDB" id="A0A6M0QC15"/>
<feature type="active site" description="Proton donor/acceptor" evidence="2">
    <location>
        <position position="132"/>
    </location>
</feature>
<dbReference type="InterPro" id="IPR005754">
    <property type="entry name" value="Sortase"/>
</dbReference>
<organism evidence="4 5">
    <name type="scientific">Bacillus mesophilus</name>
    <dbReference type="NCBI Taxonomy" id="1808955"/>
    <lineage>
        <taxon>Bacteria</taxon>
        <taxon>Bacillati</taxon>
        <taxon>Bacillota</taxon>
        <taxon>Bacilli</taxon>
        <taxon>Bacillales</taxon>
        <taxon>Bacillaceae</taxon>
        <taxon>Bacillus</taxon>
    </lineage>
</organism>
<evidence type="ECO:0000256" key="1">
    <source>
        <dbReference type="ARBA" id="ARBA00022801"/>
    </source>
</evidence>
<dbReference type="Gene3D" id="2.40.260.10">
    <property type="entry name" value="Sortase"/>
    <property type="match status" value="1"/>
</dbReference>
<comment type="caution">
    <text evidence="4">The sequence shown here is derived from an EMBL/GenBank/DDBJ whole genome shotgun (WGS) entry which is preliminary data.</text>
</comment>
<sequence>MLRLLFLLSLLLLAGCTQEQIPITKENASQIHASNPSGIEVNSKKLIESKTDQATSQPSTFGTSKEPIIRDQEVGVIPTSLSIPAIEVHAKVMNVGLLENGQMGVPTDYMEVGWFEPGTKPGDRGNAVLAGHVDSKTGPAIFFHLEKLQVGDEVIVTGEQGENLTFIVRDKKIFPKDNAPVFEIFGYTSRRMLNLITCTGTFDRKQGGHIDRLVIYTELKEDNQ</sequence>
<dbReference type="SUPFAM" id="SSF63817">
    <property type="entry name" value="Sortase"/>
    <property type="match status" value="1"/>
</dbReference>
<dbReference type="EMBL" id="JAAIWM010000009">
    <property type="protein sequence ID" value="NEY73826.1"/>
    <property type="molecule type" value="Genomic_DNA"/>
</dbReference>
<protein>
    <submittedName>
        <fullName evidence="4">Class F sortase</fullName>
    </submittedName>
</protein>
<keyword evidence="1" id="KW-0378">Hydrolase</keyword>
<gene>
    <name evidence="4" type="ORF">G4D63_19095</name>
</gene>
<evidence type="ECO:0000313" key="4">
    <source>
        <dbReference type="EMBL" id="NEY73826.1"/>
    </source>
</evidence>